<feature type="non-terminal residue" evidence="2">
    <location>
        <position position="1"/>
    </location>
</feature>
<feature type="region of interest" description="Disordered" evidence="1">
    <location>
        <begin position="1"/>
        <end position="120"/>
    </location>
</feature>
<name>A0AAV5SLB8_9BILA</name>
<evidence type="ECO:0000313" key="2">
    <source>
        <dbReference type="EMBL" id="GMS83320.1"/>
    </source>
</evidence>
<keyword evidence="3" id="KW-1185">Reference proteome</keyword>
<feature type="compositionally biased region" description="Polar residues" evidence="1">
    <location>
        <begin position="60"/>
        <end position="70"/>
    </location>
</feature>
<evidence type="ECO:0000256" key="1">
    <source>
        <dbReference type="SAM" id="MobiDB-lite"/>
    </source>
</evidence>
<organism evidence="2 3">
    <name type="scientific">Pristionchus entomophagus</name>
    <dbReference type="NCBI Taxonomy" id="358040"/>
    <lineage>
        <taxon>Eukaryota</taxon>
        <taxon>Metazoa</taxon>
        <taxon>Ecdysozoa</taxon>
        <taxon>Nematoda</taxon>
        <taxon>Chromadorea</taxon>
        <taxon>Rhabditida</taxon>
        <taxon>Rhabditina</taxon>
        <taxon>Diplogasteromorpha</taxon>
        <taxon>Diplogasteroidea</taxon>
        <taxon>Neodiplogasteridae</taxon>
        <taxon>Pristionchus</taxon>
    </lineage>
</organism>
<comment type="caution">
    <text evidence="2">The sequence shown here is derived from an EMBL/GenBank/DDBJ whole genome shotgun (WGS) entry which is preliminary data.</text>
</comment>
<sequence length="138" mass="14691">VWRRNHAAPPDETGEVDAKSPTPPNKNPDSDKPINEVAFSGSRKPPTPSLKTPQPEPNFTKKSVPTTGTPWQKEAASGKQFEDAVSVTAHPAPPSDGSSTKHTPPPMPSTTPPQPLAADLSKKKVEELLEQSVASKSE</sequence>
<evidence type="ECO:0000313" key="3">
    <source>
        <dbReference type="Proteomes" id="UP001432027"/>
    </source>
</evidence>
<protein>
    <submittedName>
        <fullName evidence="2">Uncharacterized protein</fullName>
    </submittedName>
</protein>
<dbReference type="EMBL" id="BTSX01000002">
    <property type="protein sequence ID" value="GMS83320.1"/>
    <property type="molecule type" value="Genomic_DNA"/>
</dbReference>
<reference evidence="2" key="1">
    <citation type="submission" date="2023-10" db="EMBL/GenBank/DDBJ databases">
        <title>Genome assembly of Pristionchus species.</title>
        <authorList>
            <person name="Yoshida K."/>
            <person name="Sommer R.J."/>
        </authorList>
    </citation>
    <scope>NUCLEOTIDE SEQUENCE</scope>
    <source>
        <strain evidence="2">RS0144</strain>
    </source>
</reference>
<dbReference type="AlphaFoldDB" id="A0AAV5SLB8"/>
<dbReference type="Proteomes" id="UP001432027">
    <property type="component" value="Unassembled WGS sequence"/>
</dbReference>
<proteinExistence type="predicted"/>
<gene>
    <name evidence="2" type="ORF">PENTCL1PPCAC_5495</name>
</gene>
<feature type="compositionally biased region" description="Pro residues" evidence="1">
    <location>
        <begin position="103"/>
        <end position="115"/>
    </location>
</feature>
<accession>A0AAV5SLB8</accession>